<dbReference type="SUPFAM" id="SSF47661">
    <property type="entry name" value="t-snare proteins"/>
    <property type="match status" value="1"/>
</dbReference>
<keyword evidence="3" id="KW-1133">Transmembrane helix</keyword>
<dbReference type="PROSITE" id="PS50192">
    <property type="entry name" value="T_SNARE"/>
    <property type="match status" value="1"/>
</dbReference>
<reference evidence="5 6" key="1">
    <citation type="submission" date="2019-03" db="EMBL/GenBank/DDBJ databases">
        <title>Single cell metagenomics reveals metabolic interactions within the superorganism composed of flagellate Streblomastix strix and complex community of Bacteroidetes bacteria on its surface.</title>
        <authorList>
            <person name="Treitli S.C."/>
            <person name="Kolisko M."/>
            <person name="Husnik F."/>
            <person name="Keeling P."/>
            <person name="Hampl V."/>
        </authorList>
    </citation>
    <scope>NUCLEOTIDE SEQUENCE [LARGE SCALE GENOMIC DNA]</scope>
    <source>
        <strain evidence="5">ST1C</strain>
    </source>
</reference>
<dbReference type="Proteomes" id="UP000324800">
    <property type="component" value="Unassembled WGS sequence"/>
</dbReference>
<dbReference type="AlphaFoldDB" id="A0A5J4X2A0"/>
<gene>
    <name evidence="5" type="ORF">EZS28_003610</name>
</gene>
<evidence type="ECO:0000313" key="5">
    <source>
        <dbReference type="EMBL" id="KAA6400866.1"/>
    </source>
</evidence>
<dbReference type="Pfam" id="PF05739">
    <property type="entry name" value="SNARE"/>
    <property type="match status" value="1"/>
</dbReference>
<keyword evidence="3" id="KW-0472">Membrane</keyword>
<sequence length="226" mass="25774">MSSYNSNVEIVKDKIDAAKSALQRAQQVSRRSSKSETDDILAEALQAIKDCQIELNKIKGQAQQDPTRKLQCNQFEDTVKTLIKQLEQVRASVQKKEQNRLAQQLMSPEEREAEIQQSELNQAMQQQASYSAAILQEREQKFQGIHQDITNIREMSEDVNTMLAAQTETLTFAEDNTFNALHSTEKGTDNLKQANKWDRKARKKLCFLFLIILLVVAAIVIFVVVF</sequence>
<dbReference type="GO" id="GO:0000149">
    <property type="term" value="F:SNARE binding"/>
    <property type="evidence" value="ECO:0007669"/>
    <property type="project" value="TreeGrafter"/>
</dbReference>
<dbReference type="PANTHER" id="PTHR19957:SF38">
    <property type="entry name" value="LD27581P"/>
    <property type="match status" value="1"/>
</dbReference>
<dbReference type="OrthoDB" id="364348at2759"/>
<comment type="similarity">
    <text evidence="1">Belongs to the syntaxin family.</text>
</comment>
<dbReference type="GO" id="GO:0012505">
    <property type="term" value="C:endomembrane system"/>
    <property type="evidence" value="ECO:0007669"/>
    <property type="project" value="TreeGrafter"/>
</dbReference>
<feature type="transmembrane region" description="Helical" evidence="3">
    <location>
        <begin position="205"/>
        <end position="225"/>
    </location>
</feature>
<evidence type="ECO:0000313" key="6">
    <source>
        <dbReference type="Proteomes" id="UP000324800"/>
    </source>
</evidence>
<evidence type="ECO:0000256" key="3">
    <source>
        <dbReference type="SAM" id="Phobius"/>
    </source>
</evidence>
<dbReference type="GO" id="GO:0031201">
    <property type="term" value="C:SNARE complex"/>
    <property type="evidence" value="ECO:0007669"/>
    <property type="project" value="TreeGrafter"/>
</dbReference>
<evidence type="ECO:0000259" key="4">
    <source>
        <dbReference type="PROSITE" id="PS50192"/>
    </source>
</evidence>
<dbReference type="Gene3D" id="1.20.5.110">
    <property type="match status" value="1"/>
</dbReference>
<proteinExistence type="inferred from homology"/>
<comment type="caution">
    <text evidence="5">The sequence shown here is derived from an EMBL/GenBank/DDBJ whole genome shotgun (WGS) entry which is preliminary data.</text>
</comment>
<evidence type="ECO:0000256" key="2">
    <source>
        <dbReference type="SAM" id="Coils"/>
    </source>
</evidence>
<dbReference type="EMBL" id="SNRW01000487">
    <property type="protein sequence ID" value="KAA6400866.1"/>
    <property type="molecule type" value="Genomic_DNA"/>
</dbReference>
<feature type="domain" description="T-SNARE coiled-coil homology" evidence="4">
    <location>
        <begin position="132"/>
        <end position="194"/>
    </location>
</feature>
<evidence type="ECO:0000256" key="1">
    <source>
        <dbReference type="ARBA" id="ARBA00009063"/>
    </source>
</evidence>
<dbReference type="PANTHER" id="PTHR19957">
    <property type="entry name" value="SYNTAXIN"/>
    <property type="match status" value="1"/>
</dbReference>
<dbReference type="GO" id="GO:0006886">
    <property type="term" value="P:intracellular protein transport"/>
    <property type="evidence" value="ECO:0007669"/>
    <property type="project" value="TreeGrafter"/>
</dbReference>
<dbReference type="InterPro" id="IPR045242">
    <property type="entry name" value="Syntaxin"/>
</dbReference>
<dbReference type="InterPro" id="IPR010989">
    <property type="entry name" value="SNARE"/>
</dbReference>
<dbReference type="GO" id="GO:0048278">
    <property type="term" value="P:vesicle docking"/>
    <property type="evidence" value="ECO:0007669"/>
    <property type="project" value="TreeGrafter"/>
</dbReference>
<dbReference type="GO" id="GO:0005484">
    <property type="term" value="F:SNAP receptor activity"/>
    <property type="evidence" value="ECO:0007669"/>
    <property type="project" value="TreeGrafter"/>
</dbReference>
<dbReference type="GO" id="GO:0006906">
    <property type="term" value="P:vesicle fusion"/>
    <property type="evidence" value="ECO:0007669"/>
    <property type="project" value="TreeGrafter"/>
</dbReference>
<name>A0A5J4X2A0_9EUKA</name>
<feature type="coiled-coil region" evidence="2">
    <location>
        <begin position="8"/>
        <end position="99"/>
    </location>
</feature>
<protein>
    <recommendedName>
        <fullName evidence="4">t-SNARE coiled-coil homology domain-containing protein</fullName>
    </recommendedName>
</protein>
<dbReference type="InterPro" id="IPR000727">
    <property type="entry name" value="T_SNARE_dom"/>
</dbReference>
<dbReference type="SMART" id="SM00397">
    <property type="entry name" value="t_SNARE"/>
    <property type="match status" value="1"/>
</dbReference>
<keyword evidence="2" id="KW-0175">Coiled coil</keyword>
<organism evidence="5 6">
    <name type="scientific">Streblomastix strix</name>
    <dbReference type="NCBI Taxonomy" id="222440"/>
    <lineage>
        <taxon>Eukaryota</taxon>
        <taxon>Metamonada</taxon>
        <taxon>Preaxostyla</taxon>
        <taxon>Oxymonadida</taxon>
        <taxon>Streblomastigidae</taxon>
        <taxon>Streblomastix</taxon>
    </lineage>
</organism>
<accession>A0A5J4X2A0</accession>
<keyword evidence="3" id="KW-0812">Transmembrane</keyword>